<proteinExistence type="predicted"/>
<dbReference type="Gene3D" id="3.40.50.2300">
    <property type="match status" value="1"/>
</dbReference>
<reference evidence="15 16" key="1">
    <citation type="submission" date="2016-10" db="EMBL/GenBank/DDBJ databases">
        <authorList>
            <person name="de Groot N.N."/>
        </authorList>
    </citation>
    <scope>NUCLEOTIDE SEQUENCE [LARGE SCALE GENOMIC DNA]</scope>
    <source>
        <strain evidence="15 16">HLD2</strain>
    </source>
</reference>
<evidence type="ECO:0000259" key="14">
    <source>
        <dbReference type="SMART" id="SM01231"/>
    </source>
</evidence>
<dbReference type="SUPFAM" id="SSF55874">
    <property type="entry name" value="ATPase domain of HSP90 chaperone/DNA topoisomerase II/histidine kinase"/>
    <property type="match status" value="1"/>
</dbReference>
<feature type="domain" description="Response regulatory" evidence="13">
    <location>
        <begin position="1895"/>
        <end position="2008"/>
    </location>
</feature>
<dbReference type="SUPFAM" id="SSF50341">
    <property type="entry name" value="CheW-like"/>
    <property type="match status" value="1"/>
</dbReference>
<accession>A0A1G5QJF0</accession>
<evidence type="ECO:0000256" key="4">
    <source>
        <dbReference type="ARBA" id="ARBA00022553"/>
    </source>
</evidence>
<dbReference type="Proteomes" id="UP000199648">
    <property type="component" value="Unassembled WGS sequence"/>
</dbReference>
<keyword evidence="6 15" id="KW-0418">Kinase</keyword>
<comment type="catalytic activity">
    <reaction evidence="1">
        <text>ATP + protein L-histidine = ADP + protein N-phospho-L-histidine.</text>
        <dbReference type="EC" id="2.7.13.3"/>
    </reaction>
</comment>
<dbReference type="SMART" id="SM00448">
    <property type="entry name" value="REC"/>
    <property type="match status" value="1"/>
</dbReference>
<dbReference type="SMART" id="SM00387">
    <property type="entry name" value="HATPase_c"/>
    <property type="match status" value="1"/>
</dbReference>
<evidence type="ECO:0000256" key="2">
    <source>
        <dbReference type="ARBA" id="ARBA00012438"/>
    </source>
</evidence>
<keyword evidence="5" id="KW-0808">Transferase</keyword>
<dbReference type="SMART" id="SM00073">
    <property type="entry name" value="HPT"/>
    <property type="match status" value="4"/>
</dbReference>
<dbReference type="Pfam" id="PF02518">
    <property type="entry name" value="HATPase_c"/>
    <property type="match status" value="1"/>
</dbReference>
<feature type="domain" description="Histidine kinase/HSP90-like ATPase" evidence="12">
    <location>
        <begin position="1594"/>
        <end position="1735"/>
    </location>
</feature>
<feature type="region of interest" description="Disordered" evidence="9">
    <location>
        <begin position="893"/>
        <end position="918"/>
    </location>
</feature>
<dbReference type="GO" id="GO:0006935">
    <property type="term" value="P:chemotaxis"/>
    <property type="evidence" value="ECO:0007669"/>
    <property type="project" value="InterPro"/>
</dbReference>
<dbReference type="SMART" id="SM01231">
    <property type="entry name" value="H-kinase_dim"/>
    <property type="match status" value="1"/>
</dbReference>
<dbReference type="SUPFAM" id="SSF47226">
    <property type="entry name" value="Histidine-containing phosphotransfer domain, HPT domain"/>
    <property type="match status" value="7"/>
</dbReference>
<dbReference type="STRING" id="415747.SAMN03097708_02210"/>
<dbReference type="InterPro" id="IPR036061">
    <property type="entry name" value="CheW-like_dom_sf"/>
</dbReference>
<dbReference type="InterPro" id="IPR058661">
    <property type="entry name" value="FimL_2nd"/>
</dbReference>
<dbReference type="InterPro" id="IPR036890">
    <property type="entry name" value="HATPase_C_sf"/>
</dbReference>
<comment type="function">
    <text evidence="8">Involved in the transmission of sensory signals from the chemoreceptors to the flagellar motors. CheA is autophosphorylated; it can transfer its phosphate group to either CheB or CheY.</text>
</comment>
<dbReference type="GO" id="GO:0005737">
    <property type="term" value="C:cytoplasm"/>
    <property type="evidence" value="ECO:0007669"/>
    <property type="project" value="InterPro"/>
</dbReference>
<evidence type="ECO:0000256" key="9">
    <source>
        <dbReference type="SAM" id="MobiDB-lite"/>
    </source>
</evidence>
<dbReference type="Pfam" id="PF26379">
    <property type="entry name" value="FimL_2nd"/>
    <property type="match status" value="1"/>
</dbReference>
<dbReference type="Pfam" id="PF00072">
    <property type="entry name" value="Response_reg"/>
    <property type="match status" value="1"/>
</dbReference>
<dbReference type="InterPro" id="IPR003594">
    <property type="entry name" value="HATPase_dom"/>
</dbReference>
<dbReference type="Pfam" id="PF01627">
    <property type="entry name" value="Hpt"/>
    <property type="match status" value="4"/>
</dbReference>
<dbReference type="PANTHER" id="PTHR43395">
    <property type="entry name" value="SENSOR HISTIDINE KINASE CHEA"/>
    <property type="match status" value="1"/>
</dbReference>
<evidence type="ECO:0000313" key="15">
    <source>
        <dbReference type="EMBL" id="SCZ61832.1"/>
    </source>
</evidence>
<evidence type="ECO:0000259" key="11">
    <source>
        <dbReference type="SMART" id="SM00260"/>
    </source>
</evidence>
<dbReference type="Gene3D" id="1.20.120.160">
    <property type="entry name" value="HPT domain"/>
    <property type="match status" value="5"/>
</dbReference>
<feature type="domain" description="HPt" evidence="10">
    <location>
        <begin position="615"/>
        <end position="712"/>
    </location>
</feature>
<evidence type="ECO:0000313" key="16">
    <source>
        <dbReference type="Proteomes" id="UP000199648"/>
    </source>
</evidence>
<evidence type="ECO:0000259" key="10">
    <source>
        <dbReference type="SMART" id="SM00073"/>
    </source>
</evidence>
<dbReference type="Gene3D" id="1.10.287.560">
    <property type="entry name" value="Histidine kinase CheA-like, homodimeric domain"/>
    <property type="match status" value="1"/>
</dbReference>
<dbReference type="Pfam" id="PF01584">
    <property type="entry name" value="CheW"/>
    <property type="match status" value="1"/>
</dbReference>
<dbReference type="EMBL" id="FMWD01000006">
    <property type="protein sequence ID" value="SCZ61832.1"/>
    <property type="molecule type" value="Genomic_DNA"/>
</dbReference>
<protein>
    <recommendedName>
        <fullName evidence="3">Chemotaxis protein CheA</fullName>
        <ecNumber evidence="2">2.7.13.3</ecNumber>
    </recommendedName>
</protein>
<dbReference type="CDD" id="cd00088">
    <property type="entry name" value="HPT"/>
    <property type="match status" value="4"/>
</dbReference>
<dbReference type="FunFam" id="3.30.565.10:FF:000016">
    <property type="entry name" value="Chemotaxis protein CheA, putative"/>
    <property type="match status" value="1"/>
</dbReference>
<evidence type="ECO:0000256" key="3">
    <source>
        <dbReference type="ARBA" id="ARBA00021495"/>
    </source>
</evidence>
<evidence type="ECO:0000256" key="1">
    <source>
        <dbReference type="ARBA" id="ARBA00000085"/>
    </source>
</evidence>
<dbReference type="InterPro" id="IPR051315">
    <property type="entry name" value="Bact_Chemotaxis_CheA"/>
</dbReference>
<dbReference type="PRINTS" id="PR00344">
    <property type="entry name" value="BCTRLSENSOR"/>
</dbReference>
<feature type="domain" description="CheW-like" evidence="11">
    <location>
        <begin position="1727"/>
        <end position="1870"/>
    </location>
</feature>
<dbReference type="Gene3D" id="3.30.565.10">
    <property type="entry name" value="Histidine kinase-like ATPase, C-terminal domain"/>
    <property type="match status" value="1"/>
</dbReference>
<feature type="domain" description="HPt" evidence="10">
    <location>
        <begin position="1110"/>
        <end position="1207"/>
    </location>
</feature>
<dbReference type="CDD" id="cd17546">
    <property type="entry name" value="REC_hyHK_CKI1_RcsC-like"/>
    <property type="match status" value="1"/>
</dbReference>
<evidence type="ECO:0000256" key="7">
    <source>
        <dbReference type="ARBA" id="ARBA00023012"/>
    </source>
</evidence>
<dbReference type="InterPro" id="IPR004358">
    <property type="entry name" value="Sig_transdc_His_kin-like_C"/>
</dbReference>
<dbReference type="InterPro" id="IPR002545">
    <property type="entry name" value="CheW-lke_dom"/>
</dbReference>
<evidence type="ECO:0000259" key="12">
    <source>
        <dbReference type="SMART" id="SM00387"/>
    </source>
</evidence>
<feature type="region of interest" description="Disordered" evidence="9">
    <location>
        <begin position="1081"/>
        <end position="1106"/>
    </location>
</feature>
<feature type="domain" description="Histidine kinase CheA-like homodimeric" evidence="14">
    <location>
        <begin position="1412"/>
        <end position="1549"/>
    </location>
</feature>
<dbReference type="Gene3D" id="2.30.30.40">
    <property type="entry name" value="SH3 Domains"/>
    <property type="match status" value="1"/>
</dbReference>
<feature type="region of interest" description="Disordered" evidence="9">
    <location>
        <begin position="1386"/>
        <end position="1409"/>
    </location>
</feature>
<evidence type="ECO:0000256" key="6">
    <source>
        <dbReference type="ARBA" id="ARBA00022777"/>
    </source>
</evidence>
<evidence type="ECO:0000259" key="13">
    <source>
        <dbReference type="SMART" id="SM00448"/>
    </source>
</evidence>
<dbReference type="GO" id="GO:0000155">
    <property type="term" value="F:phosphorelay sensor kinase activity"/>
    <property type="evidence" value="ECO:0007669"/>
    <property type="project" value="InterPro"/>
</dbReference>
<dbReference type="EC" id="2.7.13.3" evidence="2"/>
<name>A0A1G5QJF0_9GAMM</name>
<dbReference type="SUPFAM" id="SSF52172">
    <property type="entry name" value="CheY-like"/>
    <property type="match status" value="1"/>
</dbReference>
<keyword evidence="7" id="KW-0902">Two-component regulatory system</keyword>
<keyword evidence="4" id="KW-0597">Phosphoprotein</keyword>
<feature type="domain" description="HPt" evidence="10">
    <location>
        <begin position="763"/>
        <end position="859"/>
    </location>
</feature>
<feature type="compositionally biased region" description="Low complexity" evidence="9">
    <location>
        <begin position="906"/>
        <end position="918"/>
    </location>
</feature>
<sequence length="2022" mass="221973">MQTAETFDVSTLAWIKGELDETLNDARQALESFADAPEDAGELDACVDALHQVQRTLQMVELSAAAQFLAEVETFARALQHGELVSADSESGGAEEALMRAILELPDYLDGLQSGRPNTLLPLLPLVNEMRRLRGEAEWSELSVFHPDLSIRPPSRESAGNLQAVARKARPHYQTALANLLRDRETATSLQTLRKVLGALFKIADEIPVRQALWAGSALVEALSEKGLEISSEVKHLLGKLEQLVKYLSQKGETGANAGQVQALTRVLLYHVGHATAGGAMVAGIKDAFGLDRFFPEEGLSAGLTAELKKTVAADIMEELSQVKDILDVFVRGQRTDLDSLQPIGDGLLRLADTLVLLRQEDLQQALRDQVEVLGRIRLGELAPDDEVLMGVAGALLLVESTLQDWGSSTPVEKADDNGGYAGQFPEAEHLRGVRQVMKESLGDLIRVRELLAGYLDNPGDTGRLSSLPADFHRLVGSLNLLSYSRVARILQASAAYVRDEILNGKTIPDTSQLDQLADAVMSVEYYLEAFVQSRVHPASVLDVAENALAALGYPTGEFLERMNAGARDLSIAGEEAEVDELPQEPGAAVVAEPLDETGSRGPDAEGHGEEDDIDEEITAVFLEEAQEELEKITRLLPVWEANPSDHDVLAEYRRSFHTLKGSGRLVGAEELGEFAWSFEKMLNQVIDRAIEPGPVLFDLLHRAERVIPHLVEQFRTGIEPDIEVQALADAADALTSGELPLLPEEGAPVEPARAPKPSITADPELLDIYAKEAAEHLAAMDRFLFECRTEGVRYASEPLVRALHTLKGSSRIAGVAEVAGIADALENYSKALQTVHQPLSNDWIAVLHESRDLVEGVLIHLNDPSVPLPSAGDLQSRAEAFYASVRHLEKQWRPDDTPVAEPGEAEVPASAASDEPAAPKLKDLQESSEGLLPGSDSLQAEEVRIAPGERPEMAEFDDESDLVHLFLEEGSELLDESERCLEVWTAQPDDRTAVRELQRQLHTLKGSARLAGIAAVGDLSHELETVYEAITEGRLSPTPTLLGELQLGHDRLVNMLEQVRNGESAQVDKDVIARLEAVVQGERPTPTGEEPPEADSLAAEGAANEEGEEPELLELFLEEGREILDSSEHILQSWLKTPGENALVQSLQRELHTLKGSARMAGITAIGDLSHALESTFEALLERRTQVVPELLEVIQQAHDRLSNMLEQVWERQPVTTAEELIRRIEELLRAPETPDEPKAILPDPSLQQPDEDAIVPAETAEWLHAETAPDFYRLAMALVEQFGAELNNWQRAPSDPERHEALATAGAGLEQLAREVDVQNMVDLLVVTGVLLANVRDGHVLVSDEFFGLMHLVHERLSVLVEQQHHELPLRSVQDLIDSIKELTARYPGKPGEKDDTEAEESRRSSRIQHEMVRVRRDLMDSLVNYAGEVSIYRSRIEQRLNSFGHNISELDETVDRLRHQLRQFDIETEAQISARYQEAGEEYEDFDPLEFDRFTNMQQLSRAMMESLSDIGSIKGMMSEIERESETLLLQQARVNTELQENLMQTRMVPLVDNAPRLRRIVRQTASELGRKASLGFQGAGVEMDRRVVERLIAPLEHMLRNAVVHGIEPPEERLAAGKDEAGSITVGLSREGAEVVVRVFDDGRGIDADAVRAKAIERGLMEADADLGDQEVVQFILESGFSTAATLSQVAGRGIGMDVVSSEVRQLSGSMEIDSVKGQGTRFTVRLPLSLSVSRALIVHVGEETFAIPLLSVQGIARAEPAEVEALLGQEHPIYSWLGESYELMHPRQAIGIEEAAVPSEAKKQPLILAQSGDHRIALIVDRIEGSREVVVKSLGPQLSTLQSLSGATILADGSIALVLELSALIRTGIAHRHRAMEQRDSDAIPVPSVPTVMIVDDSITVRAVTRRLLKRHGMKAVVAKDGVDALTVLEETIPDVMLLDIEMPRMDGFELATHIRNSETLKGIPIIMITSRTGEKHRRRARDIGVDRYMGKPYSEGDLMENIESLIADAEPGETAG</sequence>
<dbReference type="InterPro" id="IPR001789">
    <property type="entry name" value="Sig_transdc_resp-reg_receiver"/>
</dbReference>
<gene>
    <name evidence="15" type="ORF">SAMN03097708_02210</name>
</gene>
<keyword evidence="16" id="KW-1185">Reference proteome</keyword>
<dbReference type="InterPro" id="IPR008207">
    <property type="entry name" value="Sig_transdc_His_kin_Hpt_dom"/>
</dbReference>
<feature type="domain" description="HPt" evidence="10">
    <location>
        <begin position="958"/>
        <end position="1057"/>
    </location>
</feature>
<dbReference type="InterPro" id="IPR036641">
    <property type="entry name" value="HPT_dom_sf"/>
</dbReference>
<dbReference type="PANTHER" id="PTHR43395:SF8">
    <property type="entry name" value="HISTIDINE KINASE"/>
    <property type="match status" value="1"/>
</dbReference>
<dbReference type="InterPro" id="IPR037006">
    <property type="entry name" value="CheA-like_homodim_sf"/>
</dbReference>
<evidence type="ECO:0000256" key="5">
    <source>
        <dbReference type="ARBA" id="ARBA00022679"/>
    </source>
</evidence>
<dbReference type="SMART" id="SM00260">
    <property type="entry name" value="CheW"/>
    <property type="match status" value="1"/>
</dbReference>
<dbReference type="InterPro" id="IPR004105">
    <property type="entry name" value="CheA-like_dim"/>
</dbReference>
<evidence type="ECO:0000256" key="8">
    <source>
        <dbReference type="ARBA" id="ARBA00035100"/>
    </source>
</evidence>
<dbReference type="RefSeq" id="WP_092996803.1">
    <property type="nucleotide sequence ID" value="NZ_FMWD01000006.1"/>
</dbReference>
<dbReference type="OrthoDB" id="9803176at2"/>
<organism evidence="15 16">
    <name type="scientific">Thiohalomonas denitrificans</name>
    <dbReference type="NCBI Taxonomy" id="415747"/>
    <lineage>
        <taxon>Bacteria</taxon>
        <taxon>Pseudomonadati</taxon>
        <taxon>Pseudomonadota</taxon>
        <taxon>Gammaproteobacteria</taxon>
        <taxon>Thiohalomonadales</taxon>
        <taxon>Thiohalomonadaceae</taxon>
        <taxon>Thiohalomonas</taxon>
    </lineage>
</organism>
<dbReference type="InterPro" id="IPR011006">
    <property type="entry name" value="CheY-like_superfamily"/>
</dbReference>